<keyword evidence="3" id="KW-0479">Metal-binding</keyword>
<keyword evidence="4" id="KW-0378">Hydrolase</keyword>
<dbReference type="AlphaFoldDB" id="A0A154PSZ2"/>
<dbReference type="PANTHER" id="PTHR12992:SF11">
    <property type="entry name" value="MITOCHONDRIAL COENZYME A DIPHOSPHATASE NUDT8"/>
    <property type="match status" value="1"/>
</dbReference>
<keyword evidence="9" id="KW-1185">Reference proteome</keyword>
<keyword evidence="5" id="KW-0460">Magnesium</keyword>
<dbReference type="GO" id="GO:0046872">
    <property type="term" value="F:metal ion binding"/>
    <property type="evidence" value="ECO:0007669"/>
    <property type="project" value="UniProtKB-KW"/>
</dbReference>
<dbReference type="Pfam" id="PF00293">
    <property type="entry name" value="NUDIX"/>
    <property type="match status" value="1"/>
</dbReference>
<gene>
    <name evidence="8" type="ORF">WN55_06904</name>
</gene>
<evidence type="ECO:0000256" key="3">
    <source>
        <dbReference type="ARBA" id="ARBA00022723"/>
    </source>
</evidence>
<dbReference type="OrthoDB" id="206213at2759"/>
<accession>A0A154PSZ2</accession>
<evidence type="ECO:0000256" key="1">
    <source>
        <dbReference type="ARBA" id="ARBA00001936"/>
    </source>
</evidence>
<dbReference type="CDD" id="cd03426">
    <property type="entry name" value="NUDIX_CoAse_Nudt7"/>
    <property type="match status" value="1"/>
</dbReference>
<dbReference type="STRING" id="178035.A0A154PSZ2"/>
<evidence type="ECO:0000313" key="9">
    <source>
        <dbReference type="Proteomes" id="UP000076502"/>
    </source>
</evidence>
<dbReference type="PANTHER" id="PTHR12992">
    <property type="entry name" value="NUDIX HYDROLASE"/>
    <property type="match status" value="1"/>
</dbReference>
<evidence type="ECO:0000256" key="4">
    <source>
        <dbReference type="ARBA" id="ARBA00022801"/>
    </source>
</evidence>
<evidence type="ECO:0000313" key="8">
    <source>
        <dbReference type="EMBL" id="KZC14444.1"/>
    </source>
</evidence>
<evidence type="ECO:0000259" key="7">
    <source>
        <dbReference type="PROSITE" id="PS51462"/>
    </source>
</evidence>
<protein>
    <submittedName>
        <fullName evidence="8">Nucleoside diphosphate-linked moiety X motif 8, mitochondrial</fullName>
    </submittedName>
</protein>
<dbReference type="Gene3D" id="3.90.79.10">
    <property type="entry name" value="Nucleoside Triphosphate Pyrophosphohydrolase"/>
    <property type="match status" value="1"/>
</dbReference>
<comment type="cofactor">
    <cofactor evidence="2">
        <name>Mg(2+)</name>
        <dbReference type="ChEBI" id="CHEBI:18420"/>
    </cofactor>
</comment>
<name>A0A154PSZ2_DUFNO</name>
<evidence type="ECO:0000256" key="5">
    <source>
        <dbReference type="ARBA" id="ARBA00022842"/>
    </source>
</evidence>
<dbReference type="InterPro" id="IPR015797">
    <property type="entry name" value="NUDIX_hydrolase-like_dom_sf"/>
</dbReference>
<organism evidence="8 9">
    <name type="scientific">Dufourea novaeangliae</name>
    <name type="common">Sweat bee</name>
    <dbReference type="NCBI Taxonomy" id="178035"/>
    <lineage>
        <taxon>Eukaryota</taxon>
        <taxon>Metazoa</taxon>
        <taxon>Ecdysozoa</taxon>
        <taxon>Arthropoda</taxon>
        <taxon>Hexapoda</taxon>
        <taxon>Insecta</taxon>
        <taxon>Pterygota</taxon>
        <taxon>Neoptera</taxon>
        <taxon>Endopterygota</taxon>
        <taxon>Hymenoptera</taxon>
        <taxon>Apocrita</taxon>
        <taxon>Aculeata</taxon>
        <taxon>Apoidea</taxon>
        <taxon>Anthophila</taxon>
        <taxon>Halictidae</taxon>
        <taxon>Rophitinae</taxon>
        <taxon>Dufourea</taxon>
    </lineage>
</organism>
<evidence type="ECO:0000256" key="2">
    <source>
        <dbReference type="ARBA" id="ARBA00001946"/>
    </source>
</evidence>
<keyword evidence="6" id="KW-0464">Manganese</keyword>
<proteinExistence type="predicted"/>
<dbReference type="PROSITE" id="PS51462">
    <property type="entry name" value="NUDIX"/>
    <property type="match status" value="1"/>
</dbReference>
<dbReference type="InterPro" id="IPR000086">
    <property type="entry name" value="NUDIX_hydrolase_dom"/>
</dbReference>
<dbReference type="InterPro" id="IPR045121">
    <property type="entry name" value="CoAse"/>
</dbReference>
<dbReference type="EMBL" id="KQ435078">
    <property type="protein sequence ID" value="KZC14444.1"/>
    <property type="molecule type" value="Genomic_DNA"/>
</dbReference>
<dbReference type="GO" id="GO:0010945">
    <property type="term" value="F:coenzyme A diphosphatase activity"/>
    <property type="evidence" value="ECO:0007669"/>
    <property type="project" value="InterPro"/>
</dbReference>
<dbReference type="SUPFAM" id="SSF55811">
    <property type="entry name" value="Nudix"/>
    <property type="match status" value="1"/>
</dbReference>
<reference evidence="8 9" key="1">
    <citation type="submission" date="2015-07" db="EMBL/GenBank/DDBJ databases">
        <title>The genome of Dufourea novaeangliae.</title>
        <authorList>
            <person name="Pan H."/>
            <person name="Kapheim K."/>
        </authorList>
    </citation>
    <scope>NUCLEOTIDE SEQUENCE [LARGE SCALE GENOMIC DNA]</scope>
    <source>
        <strain evidence="8">0120121106</strain>
        <tissue evidence="8">Whole body</tissue>
    </source>
</reference>
<feature type="domain" description="Nudix hydrolase" evidence="7">
    <location>
        <begin position="87"/>
        <end position="224"/>
    </location>
</feature>
<comment type="cofactor">
    <cofactor evidence="1">
        <name>Mn(2+)</name>
        <dbReference type="ChEBI" id="CHEBI:29035"/>
    </cofactor>
</comment>
<dbReference type="Proteomes" id="UP000076502">
    <property type="component" value="Unassembled WGS sequence"/>
</dbReference>
<sequence>MLNQSLFANNVRKQLTHSPYDTIDCHRDIRLKRYFFFAIKPIKSQRGLNASVLEYLKPEAVLSEENRKYFIGRFKARKSKKELDEKISRAAILVPLCKHEGELGFLYTLRSTKLTSNRGQVSFPGGMYDDEDRNLEETALRETWEELNIPREKIVVWTSGNMIDKKNVHVLPVFGYIGEVDPNKLQINTREVEEAFFLSLRNLCDPSLCRFTHFRNNYTLPVYLGGKHRVWGFTAAVTHMTLNALVPDAYKHKLPYLWPIIPPIKDKPKNNGHS</sequence>
<evidence type="ECO:0000256" key="6">
    <source>
        <dbReference type="ARBA" id="ARBA00023211"/>
    </source>
</evidence>